<gene>
    <name evidence="2" type="ORF">GUITHDRAFT_145078</name>
</gene>
<evidence type="ECO:0000313" key="4">
    <source>
        <dbReference type="Proteomes" id="UP000011087"/>
    </source>
</evidence>
<dbReference type="PROSITE" id="PS51257">
    <property type="entry name" value="PROKAR_LIPOPROTEIN"/>
    <property type="match status" value="1"/>
</dbReference>
<feature type="chain" id="PRO_5008770188" evidence="1">
    <location>
        <begin position="22"/>
        <end position="259"/>
    </location>
</feature>
<protein>
    <submittedName>
        <fullName evidence="2 3">Uncharacterized protein</fullName>
    </submittedName>
</protein>
<dbReference type="RefSeq" id="XP_005824361.1">
    <property type="nucleotide sequence ID" value="XM_005824304.1"/>
</dbReference>
<reference evidence="2 4" key="1">
    <citation type="journal article" date="2012" name="Nature">
        <title>Algal genomes reveal evolutionary mosaicism and the fate of nucleomorphs.</title>
        <authorList>
            <consortium name="DOE Joint Genome Institute"/>
            <person name="Curtis B.A."/>
            <person name="Tanifuji G."/>
            <person name="Burki F."/>
            <person name="Gruber A."/>
            <person name="Irimia M."/>
            <person name="Maruyama S."/>
            <person name="Arias M.C."/>
            <person name="Ball S.G."/>
            <person name="Gile G.H."/>
            <person name="Hirakawa Y."/>
            <person name="Hopkins J.F."/>
            <person name="Kuo A."/>
            <person name="Rensing S.A."/>
            <person name="Schmutz J."/>
            <person name="Symeonidi A."/>
            <person name="Elias M."/>
            <person name="Eveleigh R.J."/>
            <person name="Herman E.K."/>
            <person name="Klute M.J."/>
            <person name="Nakayama T."/>
            <person name="Obornik M."/>
            <person name="Reyes-Prieto A."/>
            <person name="Armbrust E.V."/>
            <person name="Aves S.J."/>
            <person name="Beiko R.G."/>
            <person name="Coutinho P."/>
            <person name="Dacks J.B."/>
            <person name="Durnford D.G."/>
            <person name="Fast N.M."/>
            <person name="Green B.R."/>
            <person name="Grisdale C.J."/>
            <person name="Hempel F."/>
            <person name="Henrissat B."/>
            <person name="Hoppner M.P."/>
            <person name="Ishida K."/>
            <person name="Kim E."/>
            <person name="Koreny L."/>
            <person name="Kroth P.G."/>
            <person name="Liu Y."/>
            <person name="Malik S.B."/>
            <person name="Maier U.G."/>
            <person name="McRose D."/>
            <person name="Mock T."/>
            <person name="Neilson J.A."/>
            <person name="Onodera N.T."/>
            <person name="Poole A.M."/>
            <person name="Pritham E.J."/>
            <person name="Richards T.A."/>
            <person name="Rocap G."/>
            <person name="Roy S.W."/>
            <person name="Sarai C."/>
            <person name="Schaack S."/>
            <person name="Shirato S."/>
            <person name="Slamovits C.H."/>
            <person name="Spencer D.F."/>
            <person name="Suzuki S."/>
            <person name="Worden A.Z."/>
            <person name="Zauner S."/>
            <person name="Barry K."/>
            <person name="Bell C."/>
            <person name="Bharti A.K."/>
            <person name="Crow J.A."/>
            <person name="Grimwood J."/>
            <person name="Kramer R."/>
            <person name="Lindquist E."/>
            <person name="Lucas S."/>
            <person name="Salamov A."/>
            <person name="McFadden G.I."/>
            <person name="Lane C.E."/>
            <person name="Keeling P.J."/>
            <person name="Gray M.W."/>
            <person name="Grigoriev I.V."/>
            <person name="Archibald J.M."/>
        </authorList>
    </citation>
    <scope>NUCLEOTIDE SEQUENCE</scope>
    <source>
        <strain evidence="2 4">CCMP2712</strain>
    </source>
</reference>
<feature type="signal peptide" evidence="1">
    <location>
        <begin position="1"/>
        <end position="21"/>
    </location>
</feature>
<dbReference type="PANTHER" id="PTHR36768:SF1">
    <property type="entry name" value="ATP-DEPENDENT HELICASE_DEOXYRIBONUCLEASE SUBUNIT B"/>
    <property type="match status" value="1"/>
</dbReference>
<dbReference type="EMBL" id="JH993060">
    <property type="protein sequence ID" value="EKX37381.1"/>
    <property type="molecule type" value="Genomic_DNA"/>
</dbReference>
<sequence>MECRQSLLLVGLLAMVGCAHGFFRGDPVQTFKRMQFQGKRTMWSDVLVGQGPLYAVDRSVELNYPYNDIAASDTLKMQLAYDHEKFSSEWITVSDGNGNHLDVLTVELVYSGNEIHEIRHKYRYKQVEPHEPHPDRITVEYHWISEADTDTRMGLDFLFAAGCCVTVLVVFVTSSDNGDLSAKRAIVVPEYENPEARKPKIKKFLLFDKESEATGGRVIGDNDTESIVTNAEEEVLTRGWQGLRARKVEERPSDAKKGE</sequence>
<evidence type="ECO:0000313" key="3">
    <source>
        <dbReference type="EnsemblProtists" id="EKX37381"/>
    </source>
</evidence>
<evidence type="ECO:0000256" key="1">
    <source>
        <dbReference type="SAM" id="SignalP"/>
    </source>
</evidence>
<reference evidence="4" key="2">
    <citation type="submission" date="2012-11" db="EMBL/GenBank/DDBJ databases">
        <authorList>
            <person name="Kuo A."/>
            <person name="Curtis B.A."/>
            <person name="Tanifuji G."/>
            <person name="Burki F."/>
            <person name="Gruber A."/>
            <person name="Irimia M."/>
            <person name="Maruyama S."/>
            <person name="Arias M.C."/>
            <person name="Ball S.G."/>
            <person name="Gile G.H."/>
            <person name="Hirakawa Y."/>
            <person name="Hopkins J.F."/>
            <person name="Rensing S.A."/>
            <person name="Schmutz J."/>
            <person name="Symeonidi A."/>
            <person name="Elias M."/>
            <person name="Eveleigh R.J."/>
            <person name="Herman E.K."/>
            <person name="Klute M.J."/>
            <person name="Nakayama T."/>
            <person name="Obornik M."/>
            <person name="Reyes-Prieto A."/>
            <person name="Armbrust E.V."/>
            <person name="Aves S.J."/>
            <person name="Beiko R.G."/>
            <person name="Coutinho P."/>
            <person name="Dacks J.B."/>
            <person name="Durnford D.G."/>
            <person name="Fast N.M."/>
            <person name="Green B.R."/>
            <person name="Grisdale C."/>
            <person name="Hempe F."/>
            <person name="Henrissat B."/>
            <person name="Hoppner M.P."/>
            <person name="Ishida K.-I."/>
            <person name="Kim E."/>
            <person name="Koreny L."/>
            <person name="Kroth P.G."/>
            <person name="Liu Y."/>
            <person name="Malik S.-B."/>
            <person name="Maier U.G."/>
            <person name="McRose D."/>
            <person name="Mock T."/>
            <person name="Neilson J.A."/>
            <person name="Onodera N.T."/>
            <person name="Poole A.M."/>
            <person name="Pritham E.J."/>
            <person name="Richards T.A."/>
            <person name="Rocap G."/>
            <person name="Roy S.W."/>
            <person name="Sarai C."/>
            <person name="Schaack S."/>
            <person name="Shirato S."/>
            <person name="Slamovits C.H."/>
            <person name="Spencer D.F."/>
            <person name="Suzuki S."/>
            <person name="Worden A.Z."/>
            <person name="Zauner S."/>
            <person name="Barry K."/>
            <person name="Bell C."/>
            <person name="Bharti A.K."/>
            <person name="Crow J.A."/>
            <person name="Grimwood J."/>
            <person name="Kramer R."/>
            <person name="Lindquist E."/>
            <person name="Lucas S."/>
            <person name="Salamov A."/>
            <person name="McFadden G.I."/>
            <person name="Lane C.E."/>
            <person name="Keeling P.J."/>
            <person name="Gray M.W."/>
            <person name="Grigoriev I.V."/>
            <person name="Archibald J.M."/>
        </authorList>
    </citation>
    <scope>NUCLEOTIDE SEQUENCE</scope>
    <source>
        <strain evidence="4">CCMP2712</strain>
    </source>
</reference>
<dbReference type="Proteomes" id="UP000011087">
    <property type="component" value="Unassembled WGS sequence"/>
</dbReference>
<dbReference type="AlphaFoldDB" id="L1IMB0"/>
<name>L1IMB0_GUITC</name>
<dbReference type="GeneID" id="17294089"/>
<organism evidence="2">
    <name type="scientific">Guillardia theta (strain CCMP2712)</name>
    <name type="common">Cryptophyte</name>
    <dbReference type="NCBI Taxonomy" id="905079"/>
    <lineage>
        <taxon>Eukaryota</taxon>
        <taxon>Cryptophyceae</taxon>
        <taxon>Pyrenomonadales</taxon>
        <taxon>Geminigeraceae</taxon>
        <taxon>Guillardia</taxon>
    </lineage>
</organism>
<dbReference type="HOGENOM" id="CLU_1075410_0_0_1"/>
<dbReference type="PANTHER" id="PTHR36768">
    <property type="entry name" value="ATP-DEPENDENT HELICASE/DEOXYRIBONUCLEASE SUBUNIT B"/>
    <property type="match status" value="1"/>
</dbReference>
<proteinExistence type="predicted"/>
<dbReference type="OrthoDB" id="10252314at2759"/>
<keyword evidence="4" id="KW-1185">Reference proteome</keyword>
<dbReference type="KEGG" id="gtt:GUITHDRAFT_145078"/>
<dbReference type="OMA" id="YVDSHED"/>
<accession>L1IMB0</accession>
<dbReference type="eggNOG" id="ENOG502QUIF">
    <property type="taxonomic scope" value="Eukaryota"/>
</dbReference>
<dbReference type="PaxDb" id="55529-EKX37381"/>
<keyword evidence="1" id="KW-0732">Signal</keyword>
<evidence type="ECO:0000313" key="2">
    <source>
        <dbReference type="EMBL" id="EKX37381.1"/>
    </source>
</evidence>
<dbReference type="EnsemblProtists" id="EKX37381">
    <property type="protein sequence ID" value="EKX37381"/>
    <property type="gene ID" value="GUITHDRAFT_145078"/>
</dbReference>
<reference evidence="3" key="3">
    <citation type="submission" date="2016-03" db="UniProtKB">
        <authorList>
            <consortium name="EnsemblProtists"/>
        </authorList>
    </citation>
    <scope>IDENTIFICATION</scope>
</reference>